<sequence>MELEDFEDTPRGLSSAQRDSATQSQDVLQVFDEEWYTPASRRARWMDLIGDYGGKETFIIEGDSLVQNVLDNPRLALGRSDDVSFQILHAKFILEKTILEFTSRDANFDIVFFQQNRYLSIGVHSKTFIASSRALARKTLFHHLSNIKQLSVYLFDDPEDPAWKDYVSKQQPMFILANDGGTPSSNIGEADASRILIQRSFLFDMSKQGFAFALLQGAEYRNSKIMTFVFESRSNVRGLKLPSSTQAKRDLVAEWPYTDLITLSDLIAPSPNSLRTSLAKTEPSALTTLFIIHCALLPHLPVNYRARTIARLNPNLEALLYDKFLPDVFHALAEQQQAQAPDVDGRIFVELLRFLLSQSDPNTALDELIPSSLRGDFTTPIDFVMLQQMYPLPPSSRNSPSPSTSEDSEPYILLPFSNDVFNEALENTRLEAYPLSQDSSETSVTKSIFGLEILMDDTRHWHNAKSLLPAHLGGGAAAEPKLTGWAAVKKMKKEQRDQARLQKQAASLTGASGNALVRVVIPSAGIERVDGASSSGNKKAAVLKEKQQHKGSAAKKPKPKTKAEQIVEQNTSSKKEDAGRKSTQWWKDMLKSWKDKTTEEQLTLLRLIKKARNTKTSFAPMALEIRLYEIHLILHYWSRLGSEEGIKVRDQMVTTILRTLGEMRELNAPISPDAAKFLEGVCSILGFGAYAPSLLPPLVPATAPPLPSLSFNLPKIVNRHGKSAFPEFMRISQDPVEWQLEHYGEWMDRSMDSELDARVSFSPDRWQRDVLDAIDRDDSVLALAPTSAGKTFISFYAMEKVLRRSDNGVLVYIAPTKALVNQIAAEVYGRFSKNYTGNRQDTRSSLLSYLWLTQNKLLETLLAVFTRDTRSGDLHRAQILVTVPEMLGILLLSPTLAQNWTSRIKRIILDEIHSIGQEEGGAIWEQILLLAPCPIIGLSATVGSPEGFNTWLQSIQNAHNYNHVYIHHPHRYSHLRKFFFAPSAASRGTNFNGLADHVASKRITFLHPISLLSDHTRSLPSDLALEARDCMTLFKVLKDHALIGEEEEKQLCPTAFFRGRSTSLLRQKDILEYEAKLKEVVIDVIGSDPEAMQTISGALRDPRLDPSKLVDVSQTKKGFVEDLITLVADLHAQDNLPAILFNFDRTNCEILAQSLTKRLQGAEKRWKESNPLWKVRLAQVDAWRKTKKARDAQHERQNRQKKDQDEVRDDSSTFAWQATFDEDAPQPDFSFAGKPSSQQELDDLLRELERWGGAKGWAIDALRRGVAVHHAGMSKRYRVAIENLFREGYIRVMISTGTLALGINAPARTSVFCGDSPFLTALMYRQCAGRAGRRGYDLLGNVVFYGLPYSRVQRLVLSRLPELGDSFPMTSTLILRLFNLLQGSQNAVFAVESIKSVLNLPRISYRSDMGRAQVMHHVRFSIEYLRQCGLLNGLGQPTNLFGMASHLYYTEPSNFALVNLFESGLIHKICCQSDVKAEEEMLILFCHLFGRKRIPSQYSQPALIAQLRAKYPSRIILPPLPQRVGERLQQHNEDIIKMFSSYALSYAREHQDSLDVDSSLPFSGDHNPPKKMVESSGFFGHLRQTRLRPVARSVFAASSGLDDHFESISDLVSTVRHGIHLHEHAMPSMHHFIEHSELADLAESEHTLNAYILDFYTHGQLSTLANANGMRRGDIWYLLQDFELILKVVKSSLEELLMRLSLARSAESKLAGADGSTVDEEDEEDAESDDDEDESHKIVRPPRTRDGDWRVYEVVTWITKQFGEKFRTIWA</sequence>
<protein>
    <recommendedName>
        <fullName evidence="10">P-loop containing nucleoside triphosphate hydrolase protein</fullName>
    </recommendedName>
</protein>
<dbReference type="Pfam" id="PF23002">
    <property type="entry name" value="PIN-like_DDX60"/>
    <property type="match status" value="1"/>
</dbReference>
<feature type="compositionally biased region" description="Basic residues" evidence="5">
    <location>
        <begin position="549"/>
        <end position="560"/>
    </location>
</feature>
<dbReference type="OrthoDB" id="2320933at2759"/>
<dbReference type="GO" id="GO:0005524">
    <property type="term" value="F:ATP binding"/>
    <property type="evidence" value="ECO:0007669"/>
    <property type="project" value="UniProtKB-KW"/>
</dbReference>
<keyword evidence="3" id="KW-0347">Helicase</keyword>
<evidence type="ECO:0000256" key="5">
    <source>
        <dbReference type="SAM" id="MobiDB-lite"/>
    </source>
</evidence>
<dbReference type="PROSITE" id="PS51194">
    <property type="entry name" value="HELICASE_CTER"/>
    <property type="match status" value="1"/>
</dbReference>
<feature type="domain" description="Helicase ATP-binding" evidence="6">
    <location>
        <begin position="771"/>
        <end position="960"/>
    </location>
</feature>
<dbReference type="FunFam" id="3.40.50.300:FF:001039">
    <property type="entry name" value="ATP-dependent RNA helicase DDX60"/>
    <property type="match status" value="1"/>
</dbReference>
<dbReference type="Pfam" id="PF26076">
    <property type="entry name" value="WHD_DDX60"/>
    <property type="match status" value="1"/>
</dbReference>
<dbReference type="Gene3D" id="3.40.50.300">
    <property type="entry name" value="P-loop containing nucleotide triphosphate hydrolases"/>
    <property type="match status" value="2"/>
</dbReference>
<feature type="compositionally biased region" description="Acidic residues" evidence="5">
    <location>
        <begin position="1717"/>
        <end position="1733"/>
    </location>
</feature>
<name>A0A9P6E7M5_9AGAR</name>
<dbReference type="InterPro" id="IPR059032">
    <property type="entry name" value="WHD_DDX60"/>
</dbReference>
<organism evidence="8 9">
    <name type="scientific">Crepidotus variabilis</name>
    <dbReference type="NCBI Taxonomy" id="179855"/>
    <lineage>
        <taxon>Eukaryota</taxon>
        <taxon>Fungi</taxon>
        <taxon>Dikarya</taxon>
        <taxon>Basidiomycota</taxon>
        <taxon>Agaricomycotina</taxon>
        <taxon>Agaricomycetes</taxon>
        <taxon>Agaricomycetidae</taxon>
        <taxon>Agaricales</taxon>
        <taxon>Agaricineae</taxon>
        <taxon>Crepidotaceae</taxon>
        <taxon>Crepidotus</taxon>
    </lineage>
</organism>
<reference evidence="8" key="1">
    <citation type="submission" date="2020-11" db="EMBL/GenBank/DDBJ databases">
        <authorList>
            <consortium name="DOE Joint Genome Institute"/>
            <person name="Ahrendt S."/>
            <person name="Riley R."/>
            <person name="Andreopoulos W."/>
            <person name="Labutti K."/>
            <person name="Pangilinan J."/>
            <person name="Ruiz-Duenas F.J."/>
            <person name="Barrasa J.M."/>
            <person name="Sanchez-Garcia M."/>
            <person name="Camarero S."/>
            <person name="Miyauchi S."/>
            <person name="Serrano A."/>
            <person name="Linde D."/>
            <person name="Babiker R."/>
            <person name="Drula E."/>
            <person name="Ayuso-Fernandez I."/>
            <person name="Pacheco R."/>
            <person name="Padilla G."/>
            <person name="Ferreira P."/>
            <person name="Barriuso J."/>
            <person name="Kellner H."/>
            <person name="Castanera R."/>
            <person name="Alfaro M."/>
            <person name="Ramirez L."/>
            <person name="Pisabarro A.G."/>
            <person name="Kuo A."/>
            <person name="Tritt A."/>
            <person name="Lipzen A."/>
            <person name="He G."/>
            <person name="Yan M."/>
            <person name="Ng V."/>
            <person name="Cullen D."/>
            <person name="Martin F."/>
            <person name="Rosso M.-N."/>
            <person name="Henrissat B."/>
            <person name="Hibbett D."/>
            <person name="Martinez A.T."/>
            <person name="Grigoriev I.V."/>
        </authorList>
    </citation>
    <scope>NUCLEOTIDE SEQUENCE</scope>
    <source>
        <strain evidence="8">CBS 506.95</strain>
    </source>
</reference>
<feature type="region of interest" description="Disordered" evidence="5">
    <location>
        <begin position="1"/>
        <end position="21"/>
    </location>
</feature>
<dbReference type="EMBL" id="MU157903">
    <property type="protein sequence ID" value="KAF9524153.1"/>
    <property type="molecule type" value="Genomic_DNA"/>
</dbReference>
<feature type="compositionally biased region" description="Polar residues" evidence="5">
    <location>
        <begin position="12"/>
        <end position="21"/>
    </location>
</feature>
<evidence type="ECO:0000256" key="3">
    <source>
        <dbReference type="ARBA" id="ARBA00022806"/>
    </source>
</evidence>
<gene>
    <name evidence="8" type="ORF">CPB83DRAFT_898111</name>
</gene>
<dbReference type="InterPro" id="IPR011545">
    <property type="entry name" value="DEAD/DEAH_box_helicase_dom"/>
</dbReference>
<evidence type="ECO:0000259" key="6">
    <source>
        <dbReference type="PROSITE" id="PS51192"/>
    </source>
</evidence>
<comment type="caution">
    <text evidence="8">The sequence shown here is derived from an EMBL/GenBank/DDBJ whole genome shotgun (WGS) entry which is preliminary data.</text>
</comment>
<dbReference type="GO" id="GO:0004386">
    <property type="term" value="F:helicase activity"/>
    <property type="evidence" value="ECO:0007669"/>
    <property type="project" value="UniProtKB-KW"/>
</dbReference>
<evidence type="ECO:0000313" key="8">
    <source>
        <dbReference type="EMBL" id="KAF9524153.1"/>
    </source>
</evidence>
<evidence type="ECO:0000259" key="7">
    <source>
        <dbReference type="PROSITE" id="PS51194"/>
    </source>
</evidence>
<dbReference type="SMART" id="SM00487">
    <property type="entry name" value="DEXDc"/>
    <property type="match status" value="1"/>
</dbReference>
<dbReference type="GO" id="GO:0005737">
    <property type="term" value="C:cytoplasm"/>
    <property type="evidence" value="ECO:0007669"/>
    <property type="project" value="TreeGrafter"/>
</dbReference>
<dbReference type="InterPro" id="IPR014001">
    <property type="entry name" value="Helicase_ATP-bd"/>
</dbReference>
<evidence type="ECO:0000256" key="2">
    <source>
        <dbReference type="ARBA" id="ARBA00022801"/>
    </source>
</evidence>
<dbReference type="Pfam" id="PF00270">
    <property type="entry name" value="DEAD"/>
    <property type="match status" value="1"/>
</dbReference>
<evidence type="ECO:0000256" key="1">
    <source>
        <dbReference type="ARBA" id="ARBA00022741"/>
    </source>
</evidence>
<dbReference type="SMART" id="SM00490">
    <property type="entry name" value="HELICc"/>
    <property type="match status" value="1"/>
</dbReference>
<dbReference type="InterPro" id="IPR052431">
    <property type="entry name" value="SKI2_subfamily_helicases"/>
</dbReference>
<feature type="region of interest" description="Disordered" evidence="5">
    <location>
        <begin position="1711"/>
        <end position="1743"/>
    </location>
</feature>
<dbReference type="SUPFAM" id="SSF52540">
    <property type="entry name" value="P-loop containing nucleoside triphosphate hydrolases"/>
    <property type="match status" value="1"/>
</dbReference>
<feature type="domain" description="Helicase C-terminal" evidence="7">
    <location>
        <begin position="1219"/>
        <end position="1395"/>
    </location>
</feature>
<dbReference type="GO" id="GO:0003676">
    <property type="term" value="F:nucleic acid binding"/>
    <property type="evidence" value="ECO:0007669"/>
    <property type="project" value="InterPro"/>
</dbReference>
<feature type="region of interest" description="Disordered" evidence="5">
    <location>
        <begin position="1186"/>
        <end position="1209"/>
    </location>
</feature>
<keyword evidence="4" id="KW-0067">ATP-binding</keyword>
<keyword evidence="9" id="KW-1185">Reference proteome</keyword>
<dbReference type="InterPro" id="IPR027417">
    <property type="entry name" value="P-loop_NTPase"/>
</dbReference>
<evidence type="ECO:0000256" key="4">
    <source>
        <dbReference type="ARBA" id="ARBA00022840"/>
    </source>
</evidence>
<accession>A0A9P6E7M5</accession>
<dbReference type="GO" id="GO:0016787">
    <property type="term" value="F:hydrolase activity"/>
    <property type="evidence" value="ECO:0007669"/>
    <property type="project" value="UniProtKB-KW"/>
</dbReference>
<keyword evidence="1" id="KW-0547">Nucleotide-binding</keyword>
<evidence type="ECO:0000313" key="9">
    <source>
        <dbReference type="Proteomes" id="UP000807306"/>
    </source>
</evidence>
<feature type="region of interest" description="Disordered" evidence="5">
    <location>
        <begin position="528"/>
        <end position="581"/>
    </location>
</feature>
<proteinExistence type="predicted"/>
<dbReference type="InterPro" id="IPR001650">
    <property type="entry name" value="Helicase_C-like"/>
</dbReference>
<keyword evidence="2" id="KW-0378">Hydrolase</keyword>
<dbReference type="Pfam" id="PF00271">
    <property type="entry name" value="Helicase_C"/>
    <property type="match status" value="1"/>
</dbReference>
<dbReference type="InterPro" id="IPR055124">
    <property type="entry name" value="PIN-like_DDX60"/>
</dbReference>
<dbReference type="PANTHER" id="PTHR44533">
    <property type="entry name" value="DEAD/H RNA HELICASE, PUTATIVE-RELATED"/>
    <property type="match status" value="1"/>
</dbReference>
<dbReference type="Proteomes" id="UP000807306">
    <property type="component" value="Unassembled WGS sequence"/>
</dbReference>
<evidence type="ECO:0008006" key="10">
    <source>
        <dbReference type="Google" id="ProtNLM"/>
    </source>
</evidence>
<dbReference type="PANTHER" id="PTHR44533:SF4">
    <property type="entry name" value="DEAD_H RNA HELICASE, PUTATIVE-RELATED"/>
    <property type="match status" value="1"/>
</dbReference>
<dbReference type="PROSITE" id="PS51192">
    <property type="entry name" value="HELICASE_ATP_BIND_1"/>
    <property type="match status" value="1"/>
</dbReference>
<feature type="compositionally biased region" description="Basic and acidic residues" evidence="5">
    <location>
        <begin position="1189"/>
        <end position="1209"/>
    </location>
</feature>